<dbReference type="GO" id="GO:0008270">
    <property type="term" value="F:zinc ion binding"/>
    <property type="evidence" value="ECO:0007669"/>
    <property type="project" value="UniProtKB-UniRule"/>
</dbReference>
<evidence type="ECO:0000256" key="4">
    <source>
        <dbReference type="ARBA" id="ARBA00022723"/>
    </source>
</evidence>
<dbReference type="SUPFAM" id="SSF55486">
    <property type="entry name" value="Metalloproteases ('zincins'), catalytic domain"/>
    <property type="match status" value="1"/>
</dbReference>
<keyword evidence="5" id="KW-0732">Signal</keyword>
<evidence type="ECO:0000256" key="13">
    <source>
        <dbReference type="PROSITE-ProRule" id="PRU01005"/>
    </source>
</evidence>
<evidence type="ECO:0000259" key="17">
    <source>
        <dbReference type="PROSITE" id="PS51864"/>
    </source>
</evidence>
<feature type="disulfide bond" evidence="13">
    <location>
        <begin position="311"/>
        <end position="345"/>
    </location>
</feature>
<sequence>MVALASEICGDELQKQLLSNWRSNQILKMDLPEESFKEDFFDRKSEFDHEKFEAEEYRNDFGIPLAPADFEAGQNLPAKYFAPEKGFDPLHKSGHFEGDIVKPKFIEERNAIRDNHMKWPRGEIPYAIANTFDRQERSIIARAIEEYHKNTCIRFFPRNKENDFVFITRKEGCFSMIGRDGGPQLLSLGDGCMFVGIIIHEFMHAVGFWHEQSRADRDNYVNILWENIQQGQTHNFAKYTDGRLHHLNEPYDYDSIMHYGPYDFTKFRNRPTILPKQRNVLIGQRQGFSQTDIRKINKLYQCNNTSPKQMCADSDNQCRGWAELGECKKNPKWMLSNCRKSCNQCRNFFESIDGGNSTILT</sequence>
<feature type="binding site" evidence="14">
    <location>
        <position position="204"/>
    </location>
    <ligand>
        <name>Zn(2+)</name>
        <dbReference type="ChEBI" id="CHEBI:29105"/>
        <note>catalytic</note>
    </ligand>
</feature>
<dbReference type="Gene3D" id="3.40.390.10">
    <property type="entry name" value="Collagenase (Catalytic Domain)"/>
    <property type="match status" value="1"/>
</dbReference>
<dbReference type="InterPro" id="IPR034035">
    <property type="entry name" value="Astacin-like_dom"/>
</dbReference>
<dbReference type="GO" id="GO:0006508">
    <property type="term" value="P:proteolysis"/>
    <property type="evidence" value="ECO:0007669"/>
    <property type="project" value="UniProtKB-KW"/>
</dbReference>
<proteinExistence type="predicted"/>
<keyword evidence="10 13" id="KW-1015">Disulfide bond</keyword>
<keyword evidence="8 14" id="KW-0482">Metalloprotease</keyword>
<feature type="binding site" evidence="14">
    <location>
        <position position="210"/>
    </location>
    <ligand>
        <name>Zn(2+)</name>
        <dbReference type="ChEBI" id="CHEBI:29105"/>
        <note>catalytic</note>
    </ligand>
</feature>
<dbReference type="CDD" id="cd04280">
    <property type="entry name" value="ZnMc_astacin_like"/>
    <property type="match status" value="1"/>
</dbReference>
<evidence type="ECO:0000256" key="6">
    <source>
        <dbReference type="ARBA" id="ARBA00022801"/>
    </source>
</evidence>
<dbReference type="PROSITE" id="PS51864">
    <property type="entry name" value="ASTACIN"/>
    <property type="match status" value="1"/>
</dbReference>
<keyword evidence="4 14" id="KW-0479">Metal-binding</keyword>
<keyword evidence="20" id="KW-1185">Reference proteome</keyword>
<evidence type="ECO:0000256" key="11">
    <source>
        <dbReference type="ARBA" id="ARBA00023180"/>
    </source>
</evidence>
<feature type="active site" evidence="14">
    <location>
        <position position="201"/>
    </location>
</feature>
<keyword evidence="9" id="KW-0865">Zymogen</keyword>
<feature type="domain" description="Peptidase M12A" evidence="17">
    <location>
        <begin position="110"/>
        <end position="303"/>
    </location>
</feature>
<dbReference type="EMBL" id="BMAW01094788">
    <property type="protein sequence ID" value="GFS67381.1"/>
    <property type="molecule type" value="Genomic_DNA"/>
</dbReference>
<dbReference type="Proteomes" id="UP000887013">
    <property type="component" value="Unassembled WGS sequence"/>
</dbReference>
<evidence type="ECO:0000313" key="18">
    <source>
        <dbReference type="EMBL" id="GFS67381.1"/>
    </source>
</evidence>
<dbReference type="SMART" id="SM00235">
    <property type="entry name" value="ZnMc"/>
    <property type="match status" value="1"/>
</dbReference>
<dbReference type="Pfam" id="PF01400">
    <property type="entry name" value="Astacin"/>
    <property type="match status" value="1"/>
</dbReference>
<organism evidence="18 20">
    <name type="scientific">Nephila pilipes</name>
    <name type="common">Giant wood spider</name>
    <name type="synonym">Nephila maculata</name>
    <dbReference type="NCBI Taxonomy" id="299642"/>
    <lineage>
        <taxon>Eukaryota</taxon>
        <taxon>Metazoa</taxon>
        <taxon>Ecdysozoa</taxon>
        <taxon>Arthropoda</taxon>
        <taxon>Chelicerata</taxon>
        <taxon>Arachnida</taxon>
        <taxon>Araneae</taxon>
        <taxon>Araneomorphae</taxon>
        <taxon>Entelegynae</taxon>
        <taxon>Araneoidea</taxon>
        <taxon>Nephilidae</taxon>
        <taxon>Nephila</taxon>
    </lineage>
</organism>
<comment type="caution">
    <text evidence="18">The sequence shown here is derived from an EMBL/GenBank/DDBJ whole genome shotgun (WGS) entry which is preliminary data.</text>
</comment>
<evidence type="ECO:0000256" key="2">
    <source>
        <dbReference type="ARBA" id="ARBA00011245"/>
    </source>
</evidence>
<evidence type="ECO:0000256" key="9">
    <source>
        <dbReference type="ARBA" id="ARBA00023145"/>
    </source>
</evidence>
<keyword evidence="7 14" id="KW-0862">Zinc</keyword>
<reference evidence="18" key="1">
    <citation type="submission" date="2020-08" db="EMBL/GenBank/DDBJ databases">
        <title>Multicomponent nature underlies the extraordinary mechanical properties of spider dragline silk.</title>
        <authorList>
            <person name="Kono N."/>
            <person name="Nakamura H."/>
            <person name="Mori M."/>
            <person name="Yoshida Y."/>
            <person name="Ohtoshi R."/>
            <person name="Malay A.D."/>
            <person name="Moran D.A.P."/>
            <person name="Tomita M."/>
            <person name="Numata K."/>
            <person name="Arakawa K."/>
        </authorList>
    </citation>
    <scope>NUCLEOTIDE SEQUENCE</scope>
</reference>
<comment type="caution">
    <text evidence="13">Lacks conserved residue(s) required for the propagation of feature annotation.</text>
</comment>
<dbReference type="SMART" id="SM00254">
    <property type="entry name" value="ShKT"/>
    <property type="match status" value="1"/>
</dbReference>
<evidence type="ECO:0000256" key="12">
    <source>
        <dbReference type="ARBA" id="ARBA00025529"/>
    </source>
</evidence>
<dbReference type="PRINTS" id="PR00480">
    <property type="entry name" value="ASTACIN"/>
</dbReference>
<dbReference type="PANTHER" id="PTHR10127">
    <property type="entry name" value="DISCOIDIN, CUB, EGF, LAMININ , AND ZINC METALLOPROTEASE DOMAIN CONTAINING"/>
    <property type="match status" value="1"/>
</dbReference>
<evidence type="ECO:0000313" key="20">
    <source>
        <dbReference type="Proteomes" id="UP000887013"/>
    </source>
</evidence>
<feature type="binding site" evidence="14">
    <location>
        <position position="200"/>
    </location>
    <ligand>
        <name>Zn(2+)</name>
        <dbReference type="ChEBI" id="CHEBI:29105"/>
        <note>catalytic</note>
    </ligand>
</feature>
<dbReference type="GO" id="GO:0004222">
    <property type="term" value="F:metalloendopeptidase activity"/>
    <property type="evidence" value="ECO:0007669"/>
    <property type="project" value="UniProtKB-UniRule"/>
</dbReference>
<gene>
    <name evidence="18" type="primary">nas-4</name>
    <name evidence="18" type="ORF">NPIL_307301</name>
    <name evidence="19" type="ORF">NPIL_610161</name>
</gene>
<comment type="function">
    <text evidence="12">Zinc metalloprotease. Provoques deadhesion of endothelial cells from cell cultures, and also degradation of fibronectin, fibrinogen and gelatin in vitro. Its role in the venom is not fully understood but it might act as a spreading factor that facilitates diffusion of other venom toxins. Alternatively, it might be involved in the proteolytic processing of other venom toxins or it might play a role in extra-oral digestion of prey.</text>
</comment>
<evidence type="ECO:0000256" key="1">
    <source>
        <dbReference type="ARBA" id="ARBA00002657"/>
    </source>
</evidence>
<dbReference type="EMBL" id="BMAW01057356">
    <property type="protein sequence ID" value="GFT10297.1"/>
    <property type="molecule type" value="Genomic_DNA"/>
</dbReference>
<dbReference type="FunFam" id="3.40.390.10:FF:000015">
    <property type="entry name" value="Meprin A subunit"/>
    <property type="match status" value="1"/>
</dbReference>
<dbReference type="InterPro" id="IPR003582">
    <property type="entry name" value="ShKT_dom"/>
</dbReference>
<dbReference type="PANTHER" id="PTHR10127:SF780">
    <property type="entry name" value="METALLOENDOPEPTIDASE"/>
    <property type="match status" value="1"/>
</dbReference>
<keyword evidence="6 14" id="KW-0378">Hydrolase</keyword>
<comment type="cofactor">
    <cofactor evidence="14 15">
        <name>Zn(2+)</name>
        <dbReference type="ChEBI" id="CHEBI:29105"/>
    </cofactor>
    <text evidence="14 15">Binds 1 zinc ion per subunit.</text>
</comment>
<dbReference type="AlphaFoldDB" id="A0A8X6MKW5"/>
<keyword evidence="3 14" id="KW-0645">Protease</keyword>
<evidence type="ECO:0000256" key="15">
    <source>
        <dbReference type="RuleBase" id="RU361183"/>
    </source>
</evidence>
<dbReference type="InterPro" id="IPR006026">
    <property type="entry name" value="Peptidase_Metallo"/>
</dbReference>
<evidence type="ECO:0000256" key="3">
    <source>
        <dbReference type="ARBA" id="ARBA00022670"/>
    </source>
</evidence>
<dbReference type="PROSITE" id="PS51670">
    <property type="entry name" value="SHKT"/>
    <property type="match status" value="1"/>
</dbReference>
<evidence type="ECO:0000259" key="16">
    <source>
        <dbReference type="PROSITE" id="PS51670"/>
    </source>
</evidence>
<evidence type="ECO:0000256" key="7">
    <source>
        <dbReference type="ARBA" id="ARBA00022833"/>
    </source>
</evidence>
<dbReference type="EC" id="3.4.24.-" evidence="15"/>
<accession>A0A8X6MKW5</accession>
<comment type="subunit">
    <text evidence="2">Monomer.</text>
</comment>
<dbReference type="InterPro" id="IPR001506">
    <property type="entry name" value="Peptidase_M12A"/>
</dbReference>
<evidence type="ECO:0000256" key="10">
    <source>
        <dbReference type="ARBA" id="ARBA00023157"/>
    </source>
</evidence>
<comment type="function">
    <text evidence="1">Metalloprotease.</text>
</comment>
<feature type="domain" description="ShKT" evidence="16">
    <location>
        <begin position="311"/>
        <end position="345"/>
    </location>
</feature>
<evidence type="ECO:0000256" key="8">
    <source>
        <dbReference type="ARBA" id="ARBA00023049"/>
    </source>
</evidence>
<protein>
    <recommendedName>
        <fullName evidence="15">Metalloendopeptidase</fullName>
        <ecNumber evidence="15">3.4.24.-</ecNumber>
    </recommendedName>
</protein>
<keyword evidence="11" id="KW-0325">Glycoprotein</keyword>
<evidence type="ECO:0000256" key="5">
    <source>
        <dbReference type="ARBA" id="ARBA00022729"/>
    </source>
</evidence>
<evidence type="ECO:0000313" key="19">
    <source>
        <dbReference type="EMBL" id="GFT10297.1"/>
    </source>
</evidence>
<evidence type="ECO:0000256" key="14">
    <source>
        <dbReference type="PROSITE-ProRule" id="PRU01211"/>
    </source>
</evidence>
<name>A0A8X6MKW5_NEPPI</name>
<dbReference type="Pfam" id="PF01549">
    <property type="entry name" value="ShK"/>
    <property type="match status" value="1"/>
</dbReference>
<dbReference type="InterPro" id="IPR024079">
    <property type="entry name" value="MetalloPept_cat_dom_sf"/>
</dbReference>
<dbReference type="OrthoDB" id="291007at2759"/>